<reference evidence="3" key="1">
    <citation type="submission" date="2017-01" db="EMBL/GenBank/DDBJ databases">
        <title>Draft genome of the species Salinivibrio costicola subsp. alcaliphilus.</title>
        <authorList>
            <person name="Lopez-Hermoso C."/>
            <person name="De La Haba R."/>
            <person name="Sanchez-Porro C."/>
            <person name="Ventosa A."/>
        </authorList>
    </citation>
    <scope>NUCLEOTIDE SEQUENCE [LARGE SCALE GENOMIC DNA]</scope>
    <source>
        <strain evidence="3">CBH448</strain>
    </source>
</reference>
<comment type="caution">
    <text evidence="2">The sequence shown here is derived from an EMBL/GenBank/DDBJ whole genome shotgun (WGS) entry which is preliminary data.</text>
</comment>
<keyword evidence="1" id="KW-0472">Membrane</keyword>
<keyword evidence="3" id="KW-1185">Reference proteome</keyword>
<sequence length="148" mass="16593">MLVRGDESSYNTTMTPITPSSHATHRSPLLLWLMASLMLFAVIANAVAKSHVSPWQPNQQIHTLQHTPALLSTARASVALPAPLLDDDPQPPHLATLFPPTHVSLAWHLIAFLCVLGVYLSRQYLAFSFPRLGGWREHNLQYRFIHSR</sequence>
<gene>
    <name evidence="2" type="ORF">BZJ21_03665</name>
</gene>
<keyword evidence="1" id="KW-0812">Transmembrane</keyword>
<name>A0ABX3KTJ0_SALCS</name>
<protein>
    <submittedName>
        <fullName evidence="2">Uncharacterized protein</fullName>
    </submittedName>
</protein>
<evidence type="ECO:0000313" key="3">
    <source>
        <dbReference type="Proteomes" id="UP000189431"/>
    </source>
</evidence>
<dbReference type="EMBL" id="MUFR01000007">
    <property type="protein sequence ID" value="OOF34774.1"/>
    <property type="molecule type" value="Genomic_DNA"/>
</dbReference>
<dbReference type="Proteomes" id="UP000189431">
    <property type="component" value="Unassembled WGS sequence"/>
</dbReference>
<feature type="transmembrane region" description="Helical" evidence="1">
    <location>
        <begin position="29"/>
        <end position="48"/>
    </location>
</feature>
<feature type="transmembrane region" description="Helical" evidence="1">
    <location>
        <begin position="105"/>
        <end position="121"/>
    </location>
</feature>
<evidence type="ECO:0000256" key="1">
    <source>
        <dbReference type="SAM" id="Phobius"/>
    </source>
</evidence>
<organism evidence="2 3">
    <name type="scientific">Salinivibrio costicola subsp. alcaliphilus</name>
    <dbReference type="NCBI Taxonomy" id="272773"/>
    <lineage>
        <taxon>Bacteria</taxon>
        <taxon>Pseudomonadati</taxon>
        <taxon>Pseudomonadota</taxon>
        <taxon>Gammaproteobacteria</taxon>
        <taxon>Vibrionales</taxon>
        <taxon>Vibrionaceae</taxon>
        <taxon>Salinivibrio</taxon>
    </lineage>
</organism>
<proteinExistence type="predicted"/>
<keyword evidence="1" id="KW-1133">Transmembrane helix</keyword>
<evidence type="ECO:0000313" key="2">
    <source>
        <dbReference type="EMBL" id="OOF34774.1"/>
    </source>
</evidence>
<accession>A0ABX3KTJ0</accession>